<dbReference type="InterPro" id="IPR036390">
    <property type="entry name" value="WH_DNA-bd_sf"/>
</dbReference>
<protein>
    <recommendedName>
        <fullName evidence="2">HTH-type transcriptional regulator CzcR</fullName>
    </recommendedName>
</protein>
<sequence>MELRHLQYFVVVAEELHFGRAAARLQMTQPPLSQQIQQLEKEMGVTLFSRTKRKVELTEAGEMFLKEVKKAFEQIEKAVEVAQSAQRGEVGSLSIGFVGAAIYDILPSIVREYRKKFPRVSVALHELSTPDQVHALHDNRIDIGFLRPPIPTQLLELEPIQRLSCTLCLPK</sequence>
<feature type="non-terminal residue" evidence="7">
    <location>
        <position position="171"/>
    </location>
</feature>
<dbReference type="PANTHER" id="PTHR30346:SF0">
    <property type="entry name" value="HCA OPERON TRANSCRIPTIONAL ACTIVATOR HCAR"/>
    <property type="match status" value="1"/>
</dbReference>
<dbReference type="InterPro" id="IPR005119">
    <property type="entry name" value="LysR_subst-bd"/>
</dbReference>
<dbReference type="PRINTS" id="PR00039">
    <property type="entry name" value="HTHLYSR"/>
</dbReference>
<dbReference type="PANTHER" id="PTHR30346">
    <property type="entry name" value="TRANSCRIPTIONAL DUAL REGULATOR HCAR-RELATED"/>
    <property type="match status" value="1"/>
</dbReference>
<dbReference type="GO" id="GO:0032993">
    <property type="term" value="C:protein-DNA complex"/>
    <property type="evidence" value="ECO:0007669"/>
    <property type="project" value="TreeGrafter"/>
</dbReference>
<dbReference type="SUPFAM" id="SSF46785">
    <property type="entry name" value="Winged helix' DNA-binding domain"/>
    <property type="match status" value="1"/>
</dbReference>
<comment type="similarity">
    <text evidence="1">Belongs to the LysR transcriptional regulatory family.</text>
</comment>
<evidence type="ECO:0000259" key="6">
    <source>
        <dbReference type="PROSITE" id="PS50931"/>
    </source>
</evidence>
<evidence type="ECO:0000256" key="5">
    <source>
        <dbReference type="ARBA" id="ARBA00023163"/>
    </source>
</evidence>
<dbReference type="InterPro" id="IPR000847">
    <property type="entry name" value="LysR_HTH_N"/>
</dbReference>
<dbReference type="InterPro" id="IPR036388">
    <property type="entry name" value="WH-like_DNA-bd_sf"/>
</dbReference>
<dbReference type="SUPFAM" id="SSF53850">
    <property type="entry name" value="Periplasmic binding protein-like II"/>
    <property type="match status" value="1"/>
</dbReference>
<evidence type="ECO:0000313" key="8">
    <source>
        <dbReference type="Proteomes" id="UP000308444"/>
    </source>
</evidence>
<evidence type="ECO:0000256" key="3">
    <source>
        <dbReference type="ARBA" id="ARBA00023015"/>
    </source>
</evidence>
<feature type="domain" description="HTH lysR-type" evidence="6">
    <location>
        <begin position="1"/>
        <end position="58"/>
    </location>
</feature>
<dbReference type="AlphaFoldDB" id="A0A9X9A1Q9"/>
<dbReference type="Gene3D" id="1.10.10.10">
    <property type="entry name" value="Winged helix-like DNA-binding domain superfamily/Winged helix DNA-binding domain"/>
    <property type="match status" value="1"/>
</dbReference>
<dbReference type="FunFam" id="1.10.10.10:FF:000001">
    <property type="entry name" value="LysR family transcriptional regulator"/>
    <property type="match status" value="1"/>
</dbReference>
<dbReference type="GO" id="GO:0003700">
    <property type="term" value="F:DNA-binding transcription factor activity"/>
    <property type="evidence" value="ECO:0007669"/>
    <property type="project" value="InterPro"/>
</dbReference>
<evidence type="ECO:0000256" key="4">
    <source>
        <dbReference type="ARBA" id="ARBA00023125"/>
    </source>
</evidence>
<dbReference type="PROSITE" id="PS50931">
    <property type="entry name" value="HTH_LYSR"/>
    <property type="match status" value="1"/>
</dbReference>
<organism evidence="7 8">
    <name type="scientific">Bacillus cereus</name>
    <dbReference type="NCBI Taxonomy" id="1396"/>
    <lineage>
        <taxon>Bacteria</taxon>
        <taxon>Bacillati</taxon>
        <taxon>Bacillota</taxon>
        <taxon>Bacilli</taxon>
        <taxon>Bacillales</taxon>
        <taxon>Bacillaceae</taxon>
        <taxon>Bacillus</taxon>
        <taxon>Bacillus cereus group</taxon>
    </lineage>
</organism>
<dbReference type="Proteomes" id="UP000308444">
    <property type="component" value="Unassembled WGS sequence"/>
</dbReference>
<name>A0A9X9A1Q9_BACCE</name>
<evidence type="ECO:0000256" key="2">
    <source>
        <dbReference type="ARBA" id="ARBA00018718"/>
    </source>
</evidence>
<proteinExistence type="inferred from homology"/>
<comment type="caution">
    <text evidence="7">The sequence shown here is derived from an EMBL/GenBank/DDBJ whole genome shotgun (WGS) entry which is preliminary data.</text>
</comment>
<keyword evidence="4" id="KW-0238">DNA-binding</keyword>
<dbReference type="Pfam" id="PF03466">
    <property type="entry name" value="LysR_substrate"/>
    <property type="match status" value="1"/>
</dbReference>
<keyword evidence="5" id="KW-0804">Transcription</keyword>
<keyword evidence="3" id="KW-0805">Transcription regulation</keyword>
<dbReference type="Gene3D" id="3.40.190.10">
    <property type="entry name" value="Periplasmic binding protein-like II"/>
    <property type="match status" value="2"/>
</dbReference>
<evidence type="ECO:0000256" key="1">
    <source>
        <dbReference type="ARBA" id="ARBA00009437"/>
    </source>
</evidence>
<evidence type="ECO:0000313" key="7">
    <source>
        <dbReference type="EMBL" id="TKI89060.1"/>
    </source>
</evidence>
<reference evidence="7 8" key="1">
    <citation type="journal article" date="2019" name="Environ. Microbiol.">
        <title>An active ?-lactamase is a part of an orchestrated cell wall stress resistance network of Bacillus subtilis and related rhizosphere species.</title>
        <authorList>
            <person name="Bucher T."/>
            <person name="Keren-Paz A."/>
            <person name="Hausser J."/>
            <person name="Olender T."/>
            <person name="Cytryn E."/>
            <person name="Kolodkin-Gal I."/>
        </authorList>
    </citation>
    <scope>NUCLEOTIDE SEQUENCE [LARGE SCALE GENOMIC DNA]</scope>
    <source>
        <strain evidence="7 8">I32</strain>
    </source>
</reference>
<accession>A0A9X9A1Q9</accession>
<dbReference type="EMBL" id="SZOH01003819">
    <property type="protein sequence ID" value="TKI89060.1"/>
    <property type="molecule type" value="Genomic_DNA"/>
</dbReference>
<gene>
    <name evidence="7" type="ORF">FC695_36615</name>
</gene>
<dbReference type="Pfam" id="PF00126">
    <property type="entry name" value="HTH_1"/>
    <property type="match status" value="1"/>
</dbReference>
<dbReference type="GO" id="GO:0003677">
    <property type="term" value="F:DNA binding"/>
    <property type="evidence" value="ECO:0007669"/>
    <property type="project" value="UniProtKB-KW"/>
</dbReference>